<dbReference type="OrthoDB" id="10265211at2759"/>
<name>A0A1E4TGQ0_9ASCO</name>
<evidence type="ECO:0000313" key="2">
    <source>
        <dbReference type="EMBL" id="ODV90941.1"/>
    </source>
</evidence>
<accession>A0A1E4TGQ0</accession>
<reference evidence="3" key="1">
    <citation type="submission" date="2016-02" db="EMBL/GenBank/DDBJ databases">
        <title>Comparative genomics of biotechnologically important yeasts.</title>
        <authorList>
            <consortium name="DOE Joint Genome Institute"/>
            <person name="Riley R."/>
            <person name="Haridas S."/>
            <person name="Wolfe K.H."/>
            <person name="Lopes M.R."/>
            <person name="Hittinger C.T."/>
            <person name="Goker M."/>
            <person name="Salamov A."/>
            <person name="Wisecaver J."/>
            <person name="Long T.M."/>
            <person name="Aerts A.L."/>
            <person name="Barry K."/>
            <person name="Choi C."/>
            <person name="Clum A."/>
            <person name="Coughlan A.Y."/>
            <person name="Deshpande S."/>
            <person name="Douglass A.P."/>
            <person name="Hanson S.J."/>
            <person name="Klenk H.-P."/>
            <person name="Labutti K."/>
            <person name="Lapidus A."/>
            <person name="Lindquist E."/>
            <person name="Lipzen A."/>
            <person name="Meier-Kolthoff J.P."/>
            <person name="Ohm R.A."/>
            <person name="Otillar R.P."/>
            <person name="Pangilinan J."/>
            <person name="Peng Y."/>
            <person name="Rokas A."/>
            <person name="Rosa C.A."/>
            <person name="Scheuner C."/>
            <person name="Sibirny A.A."/>
            <person name="Slot J.C."/>
            <person name="Stielow J.B."/>
            <person name="Sun H."/>
            <person name="Kurtzman C.P."/>
            <person name="Blackwell M."/>
            <person name="Jeffries T.W."/>
            <person name="Grigoriev I.V."/>
        </authorList>
    </citation>
    <scope>NUCLEOTIDE SEQUENCE [LARGE SCALE GENOMIC DNA]</scope>
    <source>
        <strain evidence="3">NRRL Y-17796</strain>
    </source>
</reference>
<dbReference type="GO" id="GO:0006270">
    <property type="term" value="P:DNA replication initiation"/>
    <property type="evidence" value="ECO:0007669"/>
    <property type="project" value="TreeGrafter"/>
</dbReference>
<dbReference type="PANTHER" id="PTHR12748:SF0">
    <property type="entry name" value="ORIGIN RECOGNITION COMPLEX SUBUNIT 3"/>
    <property type="match status" value="1"/>
</dbReference>
<organism evidence="2 3">
    <name type="scientific">Tortispora caseinolytica NRRL Y-17796</name>
    <dbReference type="NCBI Taxonomy" id="767744"/>
    <lineage>
        <taxon>Eukaryota</taxon>
        <taxon>Fungi</taxon>
        <taxon>Dikarya</taxon>
        <taxon>Ascomycota</taxon>
        <taxon>Saccharomycotina</taxon>
        <taxon>Trigonopsidomycetes</taxon>
        <taxon>Trigonopsidales</taxon>
        <taxon>Trigonopsidaceae</taxon>
        <taxon>Tortispora</taxon>
    </lineage>
</organism>
<dbReference type="GO" id="GO:0003688">
    <property type="term" value="F:DNA replication origin binding"/>
    <property type="evidence" value="ECO:0007669"/>
    <property type="project" value="TreeGrafter"/>
</dbReference>
<dbReference type="Pfam" id="PF07034">
    <property type="entry name" value="ORC3_N"/>
    <property type="match status" value="1"/>
</dbReference>
<feature type="domain" description="Origin recognition complex subunit 3 N-terminal" evidence="1">
    <location>
        <begin position="49"/>
        <end position="197"/>
    </location>
</feature>
<dbReference type="Proteomes" id="UP000095023">
    <property type="component" value="Unassembled WGS sequence"/>
</dbReference>
<dbReference type="InterPro" id="IPR020795">
    <property type="entry name" value="ORC3"/>
</dbReference>
<dbReference type="GO" id="GO:0005664">
    <property type="term" value="C:nuclear origin of replication recognition complex"/>
    <property type="evidence" value="ECO:0007669"/>
    <property type="project" value="InterPro"/>
</dbReference>
<evidence type="ECO:0000313" key="3">
    <source>
        <dbReference type="Proteomes" id="UP000095023"/>
    </source>
</evidence>
<proteinExistence type="predicted"/>
<dbReference type="InterPro" id="IPR045667">
    <property type="entry name" value="ORC3_N"/>
</dbReference>
<dbReference type="AlphaFoldDB" id="A0A1E4TGQ0"/>
<protein>
    <recommendedName>
        <fullName evidence="1">Origin recognition complex subunit 3 N-terminal domain-containing protein</fullName>
    </recommendedName>
</protein>
<dbReference type="EMBL" id="KV453842">
    <property type="protein sequence ID" value="ODV90941.1"/>
    <property type="molecule type" value="Genomic_DNA"/>
</dbReference>
<dbReference type="PANTHER" id="PTHR12748">
    <property type="entry name" value="ORIGIN RECOGNITION COMPLEX SUBUNIT 3"/>
    <property type="match status" value="1"/>
</dbReference>
<evidence type="ECO:0000259" key="1">
    <source>
        <dbReference type="Pfam" id="PF07034"/>
    </source>
</evidence>
<dbReference type="GO" id="GO:0031261">
    <property type="term" value="C:DNA replication preinitiation complex"/>
    <property type="evidence" value="ECO:0007669"/>
    <property type="project" value="TreeGrafter"/>
</dbReference>
<sequence>MTDDKHSTCWINMTSGATKSIGPPIRHFVFDVFSHFAKRGYIVDFDRHSAGDLDFLVQFYKETGINTTIVIHTASALWTFNLLCELLSYLQLFASDLPLKVVCEVEASTEITLANFPYAIQRRLKLEIFHTAKPAELLPDLFNVYFFDPHPGTIWLGPNVLYLLSKWYYSRSQTVELFLDAVQYSYMCHYYDNPLSLINTQSKRDIRAAFKSTHYQYLRSVPTFADRTNNIETDDKVLQSALDAQNHVITYFEDMQDTILIYREFMSLFVSDYSKEDLLTAIADLMSGKMRFRLIKALEELSSLDPALIKAKIMEFGNLAEFPKELRSAIDRIKNINTDELLTNKSEAQAELRKSKKAKLAQKESAAKLQNAATKWKEALASFEVRLVNMLKPINAIQFYELYVFDDYQLISSALNPEFRARIDDALLLPQRYLGHLTLESLAYQVCKEEPAESLLQYWYASFLSRYRELHADSALESISPDGDKDNNDNSDRPVDQLVLSKFYYAIAVLRLMGLIDLHQARRITGQSIAGKETVRRVLWPGL</sequence>
<keyword evidence="3" id="KW-1185">Reference proteome</keyword>
<gene>
    <name evidence="2" type="ORF">CANCADRAFT_44567</name>
</gene>
<dbReference type="GO" id="GO:0005656">
    <property type="term" value="C:nuclear pre-replicative complex"/>
    <property type="evidence" value="ECO:0007669"/>
    <property type="project" value="TreeGrafter"/>
</dbReference>